<dbReference type="PANTHER" id="PTHR31157">
    <property type="entry name" value="SCP DOMAIN-CONTAINING PROTEIN"/>
    <property type="match status" value="1"/>
</dbReference>
<dbReference type="InterPro" id="IPR014258">
    <property type="entry name" value="CAP_domain_YkwD-like"/>
</dbReference>
<feature type="signal peptide" evidence="2">
    <location>
        <begin position="1"/>
        <end position="22"/>
    </location>
</feature>
<evidence type="ECO:0000313" key="4">
    <source>
        <dbReference type="EMBL" id="GIO26606.1"/>
    </source>
</evidence>
<evidence type="ECO:0000313" key="5">
    <source>
        <dbReference type="Proteomes" id="UP000676917"/>
    </source>
</evidence>
<protein>
    <recommendedName>
        <fullName evidence="3">SCP domain-containing protein</fullName>
    </recommendedName>
</protein>
<feature type="region of interest" description="Disordered" evidence="1">
    <location>
        <begin position="27"/>
        <end position="70"/>
    </location>
</feature>
<dbReference type="AlphaFoldDB" id="A0A920C5A4"/>
<feature type="domain" description="SCP" evidence="3">
    <location>
        <begin position="129"/>
        <end position="240"/>
    </location>
</feature>
<dbReference type="CDD" id="cd05379">
    <property type="entry name" value="CAP_bacterial"/>
    <property type="match status" value="1"/>
</dbReference>
<dbReference type="RefSeq" id="WP_212920126.1">
    <property type="nucleotide sequence ID" value="NZ_BORP01000002.1"/>
</dbReference>
<dbReference type="PANTHER" id="PTHR31157:SF1">
    <property type="entry name" value="SCP DOMAIN-CONTAINING PROTEIN"/>
    <property type="match status" value="1"/>
</dbReference>
<name>A0A920C5A4_9BACI</name>
<comment type="caution">
    <text evidence="4">The sequence shown here is derived from an EMBL/GenBank/DDBJ whole genome shotgun (WGS) entry which is preliminary data.</text>
</comment>
<reference evidence="4" key="1">
    <citation type="submission" date="2021-03" db="EMBL/GenBank/DDBJ databases">
        <title>Antimicrobial resistance genes in bacteria isolated from Japanese honey, and their potential for conferring macrolide and lincosamide resistance in the American foulbrood pathogen Paenibacillus larvae.</title>
        <authorList>
            <person name="Okamoto M."/>
            <person name="Kumagai M."/>
            <person name="Kanamori H."/>
            <person name="Takamatsu D."/>
        </authorList>
    </citation>
    <scope>NUCLEOTIDE SEQUENCE</scope>
    <source>
        <strain evidence="4">J43TS3</strain>
    </source>
</reference>
<gene>
    <name evidence="4" type="ORF">J43TS3_12170</name>
</gene>
<feature type="compositionally biased region" description="Low complexity" evidence="1">
    <location>
        <begin position="27"/>
        <end position="52"/>
    </location>
</feature>
<dbReference type="Pfam" id="PF00188">
    <property type="entry name" value="CAP"/>
    <property type="match status" value="1"/>
</dbReference>
<evidence type="ECO:0000256" key="1">
    <source>
        <dbReference type="SAM" id="MobiDB-lite"/>
    </source>
</evidence>
<dbReference type="InterPro" id="IPR035940">
    <property type="entry name" value="CAP_sf"/>
</dbReference>
<dbReference type="Gene3D" id="3.40.33.10">
    <property type="entry name" value="CAP"/>
    <property type="match status" value="1"/>
</dbReference>
<feature type="compositionally biased region" description="Polar residues" evidence="1">
    <location>
        <begin position="87"/>
        <end position="98"/>
    </location>
</feature>
<keyword evidence="5" id="KW-1185">Reference proteome</keyword>
<dbReference type="Proteomes" id="UP000676917">
    <property type="component" value="Unassembled WGS sequence"/>
</dbReference>
<proteinExistence type="predicted"/>
<dbReference type="EMBL" id="BORP01000002">
    <property type="protein sequence ID" value="GIO26606.1"/>
    <property type="molecule type" value="Genomic_DNA"/>
</dbReference>
<evidence type="ECO:0000256" key="2">
    <source>
        <dbReference type="SAM" id="SignalP"/>
    </source>
</evidence>
<feature type="compositionally biased region" description="Polar residues" evidence="1">
    <location>
        <begin position="53"/>
        <end position="70"/>
    </location>
</feature>
<dbReference type="InterPro" id="IPR014044">
    <property type="entry name" value="CAP_dom"/>
</dbReference>
<dbReference type="SUPFAM" id="SSF55797">
    <property type="entry name" value="PR-1-like"/>
    <property type="match status" value="1"/>
</dbReference>
<feature type="region of interest" description="Disordered" evidence="1">
    <location>
        <begin position="83"/>
        <end position="116"/>
    </location>
</feature>
<accession>A0A920C5A4</accession>
<evidence type="ECO:0000259" key="3">
    <source>
        <dbReference type="Pfam" id="PF00188"/>
    </source>
</evidence>
<organism evidence="4 5">
    <name type="scientific">Ornithinibacillus bavariensis</name>
    <dbReference type="NCBI Taxonomy" id="545502"/>
    <lineage>
        <taxon>Bacteria</taxon>
        <taxon>Bacillati</taxon>
        <taxon>Bacillota</taxon>
        <taxon>Bacilli</taxon>
        <taxon>Bacillales</taxon>
        <taxon>Bacillaceae</taxon>
        <taxon>Ornithinibacillus</taxon>
    </lineage>
</organism>
<feature type="chain" id="PRO_5038889859" description="SCP domain-containing protein" evidence="2">
    <location>
        <begin position="23"/>
        <end position="244"/>
    </location>
</feature>
<keyword evidence="2" id="KW-0732">Signal</keyword>
<feature type="compositionally biased region" description="Low complexity" evidence="1">
    <location>
        <begin position="103"/>
        <end position="116"/>
    </location>
</feature>
<dbReference type="NCBIfam" id="TIGR02909">
    <property type="entry name" value="spore_YkwD"/>
    <property type="match status" value="1"/>
</dbReference>
<sequence length="244" mass="27415">MKKNYLRILFSIVLIAALSACGTNNNDNANQDSQNNHNNQDNRDNTNQNNDNISSLSTDQSSDNYPHTQPIQTQEAKYKFQEIPNGQAPSPNTGTNNLEKQEQPQNQPAKQQQSNQNYSLSNFESDVVTLTNKERAQAGVPELQIDQSLSQVAREKSNDMQRKGYFSHTSPTYGSPFDMMRDFGITYKAAGENIAQGQTTPADVVNAWMNSEGHRENILNPNFTHIGVGYDPDGQHWTQMFIQK</sequence>
<dbReference type="PROSITE" id="PS51257">
    <property type="entry name" value="PROKAR_LIPOPROTEIN"/>
    <property type="match status" value="1"/>
</dbReference>